<dbReference type="AlphaFoldDB" id="A0A0F9ETE1"/>
<proteinExistence type="predicted"/>
<reference evidence="1" key="1">
    <citation type="journal article" date="2015" name="Nature">
        <title>Complex archaea that bridge the gap between prokaryotes and eukaryotes.</title>
        <authorList>
            <person name="Spang A."/>
            <person name="Saw J.H."/>
            <person name="Jorgensen S.L."/>
            <person name="Zaremba-Niedzwiedzka K."/>
            <person name="Martijn J."/>
            <person name="Lind A.E."/>
            <person name="van Eijk R."/>
            <person name="Schleper C."/>
            <person name="Guy L."/>
            <person name="Ettema T.J."/>
        </authorList>
    </citation>
    <scope>NUCLEOTIDE SEQUENCE</scope>
</reference>
<protein>
    <submittedName>
        <fullName evidence="1">Uncharacterized protein</fullName>
    </submittedName>
</protein>
<comment type="caution">
    <text evidence="1">The sequence shown here is derived from an EMBL/GenBank/DDBJ whole genome shotgun (WGS) entry which is preliminary data.</text>
</comment>
<accession>A0A0F9ETE1</accession>
<gene>
    <name evidence="1" type="ORF">LCGC14_2035240</name>
</gene>
<organism evidence="1">
    <name type="scientific">marine sediment metagenome</name>
    <dbReference type="NCBI Taxonomy" id="412755"/>
    <lineage>
        <taxon>unclassified sequences</taxon>
        <taxon>metagenomes</taxon>
        <taxon>ecological metagenomes</taxon>
    </lineage>
</organism>
<sequence length="104" mass="12286">MAQGYAIVRLQWPDVREWGWYKGKRTYSDVNHAGVNWRKLIRLCKHLHPRMDYNVTFYLDCPIPIAVVEWPGRWMKPRECAARISSWVGQYQLGKGMESYNLAA</sequence>
<evidence type="ECO:0000313" key="1">
    <source>
        <dbReference type="EMBL" id="KKL77403.1"/>
    </source>
</evidence>
<name>A0A0F9ETE1_9ZZZZ</name>
<dbReference type="EMBL" id="LAZR01023758">
    <property type="protein sequence ID" value="KKL77403.1"/>
    <property type="molecule type" value="Genomic_DNA"/>
</dbReference>